<dbReference type="GeneID" id="10531921"/>
<feature type="compositionally biased region" description="Basic and acidic residues" evidence="1">
    <location>
        <begin position="236"/>
        <end position="258"/>
    </location>
</feature>
<accession>E3L5Z4</accession>
<evidence type="ECO:0000256" key="2">
    <source>
        <dbReference type="SAM" id="SignalP"/>
    </source>
</evidence>
<feature type="signal peptide" evidence="2">
    <location>
        <begin position="1"/>
        <end position="21"/>
    </location>
</feature>
<feature type="region of interest" description="Disordered" evidence="1">
    <location>
        <begin position="131"/>
        <end position="166"/>
    </location>
</feature>
<evidence type="ECO:0000256" key="1">
    <source>
        <dbReference type="SAM" id="MobiDB-lite"/>
    </source>
</evidence>
<reference key="1">
    <citation type="submission" date="2007-01" db="EMBL/GenBank/DDBJ databases">
        <title>The Genome Sequence of Puccinia graminis f. sp. tritici Strain CRL 75-36-700-3.</title>
        <authorList>
            <consortium name="The Broad Institute Genome Sequencing Platform"/>
            <person name="Birren B."/>
            <person name="Lander E."/>
            <person name="Galagan J."/>
            <person name="Nusbaum C."/>
            <person name="Devon K."/>
            <person name="Cuomo C."/>
            <person name="Jaffe D."/>
            <person name="Butler J."/>
            <person name="Alvarez P."/>
            <person name="Gnerre S."/>
            <person name="Grabherr M."/>
            <person name="Mauceli E."/>
            <person name="Brockman W."/>
            <person name="Young S."/>
            <person name="LaButti K."/>
            <person name="Sykes S."/>
            <person name="DeCaprio D."/>
            <person name="Crawford M."/>
            <person name="Koehrsen M."/>
            <person name="Engels R."/>
            <person name="Montgomery P."/>
            <person name="Pearson M."/>
            <person name="Howarth C."/>
            <person name="Larson L."/>
            <person name="White J."/>
            <person name="Zeng Q."/>
            <person name="Kodira C."/>
            <person name="Yandava C."/>
            <person name="Alvarado L."/>
            <person name="O'Leary S."/>
            <person name="Szabo L."/>
            <person name="Dean R."/>
            <person name="Schein J."/>
        </authorList>
    </citation>
    <scope>NUCLEOTIDE SEQUENCE</scope>
    <source>
        <strain>CRL 75-36-700-3</strain>
    </source>
</reference>
<evidence type="ECO:0000313" key="4">
    <source>
        <dbReference type="Proteomes" id="UP000008783"/>
    </source>
</evidence>
<dbReference type="RefSeq" id="XP_003336388.2">
    <property type="nucleotide sequence ID" value="XM_003336340.2"/>
</dbReference>
<feature type="chain" id="PRO_5003174415" evidence="2">
    <location>
        <begin position="22"/>
        <end position="282"/>
    </location>
</feature>
<dbReference type="Proteomes" id="UP000008783">
    <property type="component" value="Unassembled WGS sequence"/>
</dbReference>
<dbReference type="AlphaFoldDB" id="E3L5Z4"/>
<keyword evidence="4" id="KW-1185">Reference proteome</keyword>
<gene>
    <name evidence="3" type="ORF">PGTG_18420</name>
</gene>
<sequence length="282" mass="31810">MPSPPYVLMLMWVSTSSLVAASMIGPKCATSVKEGPEYLINDQSKAVLVHDLWSHSGNDYPSPAVRQMSFEPRFSSDDRSSDHQMFDYEKLDDLQTQLELQRILDDHKYSYDDHEWFCELSGLWNRPPSSTVYRHPWERPSPTLTQDSTRGFEVNDKDKPPHLSQDVNHYDKSLIFSAGQSGNQSKQLAEQFPQEDSGLEKASIPKASPTSALTKGLLSQFKPSDSVTRLPQVLDDIAKRTKQNKKDGKENAPGRESSEESLQNSRSENSEHSSQKKILHGS</sequence>
<feature type="region of interest" description="Disordered" evidence="1">
    <location>
        <begin position="180"/>
        <end position="282"/>
    </location>
</feature>
<evidence type="ECO:0000313" key="3">
    <source>
        <dbReference type="EMBL" id="EFP91969.2"/>
    </source>
</evidence>
<name>E3L5Z4_PUCGT</name>
<keyword evidence="2" id="KW-0732">Signal</keyword>
<dbReference type="HOGENOM" id="CLU_987445_0_0_1"/>
<dbReference type="VEuPathDB" id="FungiDB:PGTG_18420"/>
<dbReference type="InParanoid" id="E3L5Z4"/>
<organism evidence="3 4">
    <name type="scientific">Puccinia graminis f. sp. tritici (strain CRL 75-36-700-3 / race SCCL)</name>
    <name type="common">Black stem rust fungus</name>
    <dbReference type="NCBI Taxonomy" id="418459"/>
    <lineage>
        <taxon>Eukaryota</taxon>
        <taxon>Fungi</taxon>
        <taxon>Dikarya</taxon>
        <taxon>Basidiomycota</taxon>
        <taxon>Pucciniomycotina</taxon>
        <taxon>Pucciniomycetes</taxon>
        <taxon>Pucciniales</taxon>
        <taxon>Pucciniaceae</taxon>
        <taxon>Puccinia</taxon>
    </lineage>
</organism>
<dbReference type="EMBL" id="DS178355">
    <property type="protein sequence ID" value="EFP91969.2"/>
    <property type="molecule type" value="Genomic_DNA"/>
</dbReference>
<dbReference type="KEGG" id="pgr:PGTG_18420"/>
<proteinExistence type="predicted"/>
<dbReference type="OrthoDB" id="10295641at2759"/>
<protein>
    <submittedName>
        <fullName evidence="3">Uncharacterized protein</fullName>
    </submittedName>
</protein>
<reference evidence="4" key="2">
    <citation type="journal article" date="2011" name="Proc. Natl. Acad. Sci. U.S.A.">
        <title>Obligate biotrophy features unraveled by the genomic analysis of rust fungi.</title>
        <authorList>
            <person name="Duplessis S."/>
            <person name="Cuomo C.A."/>
            <person name="Lin Y.-C."/>
            <person name="Aerts A."/>
            <person name="Tisserant E."/>
            <person name="Veneault-Fourrey C."/>
            <person name="Joly D.L."/>
            <person name="Hacquard S."/>
            <person name="Amselem J."/>
            <person name="Cantarel B.L."/>
            <person name="Chiu R."/>
            <person name="Coutinho P.M."/>
            <person name="Feau N."/>
            <person name="Field M."/>
            <person name="Frey P."/>
            <person name="Gelhaye E."/>
            <person name="Goldberg J."/>
            <person name="Grabherr M.G."/>
            <person name="Kodira C.D."/>
            <person name="Kohler A."/>
            <person name="Kuees U."/>
            <person name="Lindquist E.A."/>
            <person name="Lucas S.M."/>
            <person name="Mago R."/>
            <person name="Mauceli E."/>
            <person name="Morin E."/>
            <person name="Murat C."/>
            <person name="Pangilinan J.L."/>
            <person name="Park R."/>
            <person name="Pearson M."/>
            <person name="Quesneville H."/>
            <person name="Rouhier N."/>
            <person name="Sakthikumar S."/>
            <person name="Salamov A.A."/>
            <person name="Schmutz J."/>
            <person name="Selles B."/>
            <person name="Shapiro H."/>
            <person name="Tanguay P."/>
            <person name="Tuskan G.A."/>
            <person name="Henrissat B."/>
            <person name="Van de Peer Y."/>
            <person name="Rouze P."/>
            <person name="Ellis J.G."/>
            <person name="Dodds P.N."/>
            <person name="Schein J.E."/>
            <person name="Zhong S."/>
            <person name="Hamelin R.C."/>
            <person name="Grigoriev I.V."/>
            <person name="Szabo L.J."/>
            <person name="Martin F."/>
        </authorList>
    </citation>
    <scope>NUCLEOTIDE SEQUENCE [LARGE SCALE GENOMIC DNA]</scope>
    <source>
        <strain evidence="4">CRL 75-36-700-3 / race SCCL</strain>
    </source>
</reference>